<dbReference type="Proteomes" id="UP001597351">
    <property type="component" value="Unassembled WGS sequence"/>
</dbReference>
<feature type="transmembrane region" description="Helical" evidence="1">
    <location>
        <begin position="34"/>
        <end position="55"/>
    </location>
</feature>
<accession>A0ABW4TRE3</accession>
<proteinExistence type="predicted"/>
<dbReference type="EMBL" id="JBHUGD010000003">
    <property type="protein sequence ID" value="MFD1948490.1"/>
    <property type="molecule type" value="Genomic_DNA"/>
</dbReference>
<name>A0ABW4TRE3_9ACTN</name>
<evidence type="ECO:0008006" key="4">
    <source>
        <dbReference type="Google" id="ProtNLM"/>
    </source>
</evidence>
<comment type="caution">
    <text evidence="2">The sequence shown here is derived from an EMBL/GenBank/DDBJ whole genome shotgun (WGS) entry which is preliminary data.</text>
</comment>
<evidence type="ECO:0000313" key="2">
    <source>
        <dbReference type="EMBL" id="MFD1948490.1"/>
    </source>
</evidence>
<sequence>MTLFAWSLAAALVLLAVAAAVSTRVTSLDRPVRLATYAAEGVVVFFVVADLGLLLRAGSADRPDSMVTHLGYALAAVGLVPALTMRPNAVDDAPEPEPVSGWVVAVALLAVAVCVVRLVQTR</sequence>
<protein>
    <recommendedName>
        <fullName evidence="4">Integral membrane protein</fullName>
    </recommendedName>
</protein>
<organism evidence="2 3">
    <name type="scientific">Nocardioides aestuarii</name>
    <dbReference type="NCBI Taxonomy" id="252231"/>
    <lineage>
        <taxon>Bacteria</taxon>
        <taxon>Bacillati</taxon>
        <taxon>Actinomycetota</taxon>
        <taxon>Actinomycetes</taxon>
        <taxon>Propionibacteriales</taxon>
        <taxon>Nocardioidaceae</taxon>
        <taxon>Nocardioides</taxon>
    </lineage>
</organism>
<keyword evidence="1" id="KW-0472">Membrane</keyword>
<evidence type="ECO:0000256" key="1">
    <source>
        <dbReference type="SAM" id="Phobius"/>
    </source>
</evidence>
<reference evidence="3" key="1">
    <citation type="journal article" date="2019" name="Int. J. Syst. Evol. Microbiol.">
        <title>The Global Catalogue of Microorganisms (GCM) 10K type strain sequencing project: providing services to taxonomists for standard genome sequencing and annotation.</title>
        <authorList>
            <consortium name="The Broad Institute Genomics Platform"/>
            <consortium name="The Broad Institute Genome Sequencing Center for Infectious Disease"/>
            <person name="Wu L."/>
            <person name="Ma J."/>
        </authorList>
    </citation>
    <scope>NUCLEOTIDE SEQUENCE [LARGE SCALE GENOMIC DNA]</scope>
    <source>
        <strain evidence="3">CGMCC 1.12477</strain>
    </source>
</reference>
<feature type="transmembrane region" description="Helical" evidence="1">
    <location>
        <begin position="67"/>
        <end position="87"/>
    </location>
</feature>
<evidence type="ECO:0000313" key="3">
    <source>
        <dbReference type="Proteomes" id="UP001597351"/>
    </source>
</evidence>
<feature type="transmembrane region" description="Helical" evidence="1">
    <location>
        <begin position="99"/>
        <end position="119"/>
    </location>
</feature>
<keyword evidence="1" id="KW-1133">Transmembrane helix</keyword>
<keyword evidence="3" id="KW-1185">Reference proteome</keyword>
<dbReference type="RefSeq" id="WP_343920593.1">
    <property type="nucleotide sequence ID" value="NZ_BAAAJT010000002.1"/>
</dbReference>
<gene>
    <name evidence="2" type="ORF">ACFSDE_16930</name>
</gene>
<keyword evidence="1" id="KW-0812">Transmembrane</keyword>